<keyword evidence="3" id="KW-1185">Reference proteome</keyword>
<dbReference type="AlphaFoldDB" id="A0A5B8XCQ3"/>
<dbReference type="RefSeq" id="WP_146820320.1">
    <property type="nucleotide sequence ID" value="NZ_CP029077.1"/>
</dbReference>
<evidence type="ECO:0000313" key="3">
    <source>
        <dbReference type="Proteomes" id="UP000321934"/>
    </source>
</evidence>
<sequence length="189" mass="22330">MYFIKIGKELTIQAKTQRNCYLLQTINDNLRLFNESKDKKIELSKILNNQNEMYKLLIEDIEKPVILNELLRENREFGMITNVSNAIYNAKSPVNKELISITTEPKNHSKIPSKVAIRNEYESHYTEHPVDYNNKEELEIEIYNKLKPNYPTLSKTIIQKIGKEVRKEKNMNKQGRPKYRGPRGQINKY</sequence>
<proteinExistence type="predicted"/>
<reference evidence="2 3" key="1">
    <citation type="journal article" date="2019" name="ISME J.">
        <title>Deianiraea, an extracellular bacterium associated with the ciliate Paramecium, suggests an alternative scenario for the evolution of Rickettsiales.</title>
        <authorList>
            <person name="Castelli M."/>
            <person name="Sabaneyeva E."/>
            <person name="Lanzoni O."/>
            <person name="Lebedeva N."/>
            <person name="Floriano A.M."/>
            <person name="Gaiarsa S."/>
            <person name="Benken K."/>
            <person name="Modeo L."/>
            <person name="Bandi C."/>
            <person name="Potekhin A."/>
            <person name="Sassera D."/>
            <person name="Petroni G."/>
        </authorList>
    </citation>
    <scope>NUCLEOTIDE SEQUENCE [LARGE SCALE GENOMIC DNA]</scope>
    <source>
        <strain evidence="2">CyL4-1</strain>
    </source>
</reference>
<name>A0A5B8XCQ3_9RICK</name>
<evidence type="ECO:0000313" key="2">
    <source>
        <dbReference type="EMBL" id="QED23020.1"/>
    </source>
</evidence>
<evidence type="ECO:0000256" key="1">
    <source>
        <dbReference type="SAM" id="MobiDB-lite"/>
    </source>
</evidence>
<gene>
    <name evidence="2" type="ORF">Deia_00212</name>
</gene>
<feature type="region of interest" description="Disordered" evidence="1">
    <location>
        <begin position="167"/>
        <end position="189"/>
    </location>
</feature>
<accession>A0A5B8XCQ3</accession>
<organism evidence="2 3">
    <name type="scientific">Candidatus Deianiraea vastatrix</name>
    <dbReference type="NCBI Taxonomy" id="2163644"/>
    <lineage>
        <taxon>Bacteria</taxon>
        <taxon>Pseudomonadati</taxon>
        <taxon>Pseudomonadota</taxon>
        <taxon>Alphaproteobacteria</taxon>
        <taxon>Rickettsiales</taxon>
        <taxon>Candidatus Deianiraeaceae</taxon>
        <taxon>Candidatus Deianiraea</taxon>
    </lineage>
</organism>
<dbReference type="EMBL" id="CP029077">
    <property type="protein sequence ID" value="QED23020.1"/>
    <property type="molecule type" value="Genomic_DNA"/>
</dbReference>
<protein>
    <submittedName>
        <fullName evidence="2">Uncharacterized protein</fullName>
    </submittedName>
</protein>
<dbReference type="Proteomes" id="UP000321934">
    <property type="component" value="Chromosome"/>
</dbReference>